<organism evidence="3 4">
    <name type="scientific">Exophiala mesophila</name>
    <name type="common">Black yeast-like fungus</name>
    <dbReference type="NCBI Taxonomy" id="212818"/>
    <lineage>
        <taxon>Eukaryota</taxon>
        <taxon>Fungi</taxon>
        <taxon>Dikarya</taxon>
        <taxon>Ascomycota</taxon>
        <taxon>Pezizomycotina</taxon>
        <taxon>Eurotiomycetes</taxon>
        <taxon>Chaetothyriomycetidae</taxon>
        <taxon>Chaetothyriales</taxon>
        <taxon>Herpotrichiellaceae</taxon>
        <taxon>Exophiala</taxon>
    </lineage>
</organism>
<dbReference type="VEuPathDB" id="FungiDB:PV10_00495"/>
<protein>
    <submittedName>
        <fullName evidence="3">Uncharacterized protein</fullName>
    </submittedName>
</protein>
<dbReference type="EMBL" id="NAJM01000003">
    <property type="protein sequence ID" value="RVX74901.1"/>
    <property type="molecule type" value="Genomic_DNA"/>
</dbReference>
<sequence>MSPRIERQGTDNPRSLPPFGKFRARLERRKRQGNKRASSFPDASNRLIEAINPGSRELAKSMTWYGFWVAEQIKSLRPCLVNLIPDYDNDDNDLWQPQFLNLWDLIALHLRTNTDTRIDTIIDLLVKDEILQLDQERKNLFQARQVVFSVIGWQTMIWKAETGVCPPGQLAISDERNGFQGENELSFRQDQSCCKRSLQQVIMGFGILLPSSQQCRLELRRESQATEGTTAALSSSPNYNCLPTISPASLNMFMLSTVGGIRTQWTDVLSHHLELNNKDRIIYLYRFPSFCLLNVPATPDEESKTERHTPIYACCDSTVNNKYWACQDDIRDLLRETLLSYRVLFGQDKRSRKMYKRLRPFEDCSKREQDVLLNELCSREHCDLTVNEDRHNYDPCEDFPLYSNRFNVLHQVLMNTKARTWKQLWKDKRDSAAWLTFWLLLIFGGLGVVFSFMQMILQVIAISLDRG</sequence>
<keyword evidence="2" id="KW-1133">Transmembrane helix</keyword>
<name>A0A438NGQ3_EXOME</name>
<accession>A0A438NGQ3</accession>
<evidence type="ECO:0000256" key="2">
    <source>
        <dbReference type="SAM" id="Phobius"/>
    </source>
</evidence>
<reference evidence="3 4" key="1">
    <citation type="submission" date="2017-03" db="EMBL/GenBank/DDBJ databases">
        <title>Genomes of endolithic fungi from Antarctica.</title>
        <authorList>
            <person name="Coleine C."/>
            <person name="Masonjones S."/>
            <person name="Stajich J.E."/>
        </authorList>
    </citation>
    <scope>NUCLEOTIDE SEQUENCE [LARGE SCALE GENOMIC DNA]</scope>
    <source>
        <strain evidence="3 4">CCFEE 6314</strain>
    </source>
</reference>
<evidence type="ECO:0000313" key="4">
    <source>
        <dbReference type="Proteomes" id="UP000288859"/>
    </source>
</evidence>
<keyword evidence="2" id="KW-0812">Transmembrane</keyword>
<dbReference type="AlphaFoldDB" id="A0A438NGQ3"/>
<proteinExistence type="predicted"/>
<comment type="caution">
    <text evidence="3">The sequence shown here is derived from an EMBL/GenBank/DDBJ whole genome shotgun (WGS) entry which is preliminary data.</text>
</comment>
<feature type="region of interest" description="Disordered" evidence="1">
    <location>
        <begin position="1"/>
        <end position="22"/>
    </location>
</feature>
<evidence type="ECO:0000313" key="3">
    <source>
        <dbReference type="EMBL" id="RVX74901.1"/>
    </source>
</evidence>
<feature type="transmembrane region" description="Helical" evidence="2">
    <location>
        <begin position="432"/>
        <end position="457"/>
    </location>
</feature>
<keyword evidence="2" id="KW-0472">Membrane</keyword>
<gene>
    <name evidence="3" type="ORF">B0A52_01178</name>
</gene>
<evidence type="ECO:0000256" key="1">
    <source>
        <dbReference type="SAM" id="MobiDB-lite"/>
    </source>
</evidence>
<dbReference type="Proteomes" id="UP000288859">
    <property type="component" value="Unassembled WGS sequence"/>
</dbReference>
<dbReference type="OrthoDB" id="4207198at2759"/>